<dbReference type="InterPro" id="IPR003166">
    <property type="entry name" value="TFIIE_bsu_DNA-bd"/>
</dbReference>
<reference evidence="9" key="1">
    <citation type="submission" date="2011-03" db="EMBL/GenBank/DDBJ databases">
        <title>The genome sequence of Vavraia culicis strain floridensis.</title>
        <authorList>
            <consortium name="The Broad Institute Genome Sequencing Platform"/>
            <person name="Cuomo C."/>
            <person name="Becnel J."/>
            <person name="Sanscrainte N."/>
            <person name="Young S.K."/>
            <person name="Zeng Q."/>
            <person name="Gargeya S."/>
            <person name="Fitzgerald M."/>
            <person name="Haas B."/>
            <person name="Abouelleil A."/>
            <person name="Alvarado L."/>
            <person name="Arachchi H.M."/>
            <person name="Berlin A."/>
            <person name="Chapman S.B."/>
            <person name="Gearin G."/>
            <person name="Goldberg J."/>
            <person name="Griggs A."/>
            <person name="Gujja S."/>
            <person name="Hansen M."/>
            <person name="Heiman D."/>
            <person name="Howarth C."/>
            <person name="Larimer J."/>
            <person name="Lui A."/>
            <person name="MacDonald P.J.P."/>
            <person name="McCowen C."/>
            <person name="Montmayeur A."/>
            <person name="Murphy C."/>
            <person name="Neiman D."/>
            <person name="Pearson M."/>
            <person name="Priest M."/>
            <person name="Roberts A."/>
            <person name="Saif S."/>
            <person name="Shea T."/>
            <person name="Sisk P."/>
            <person name="Stolte C."/>
            <person name="Sykes S."/>
            <person name="Wortman J."/>
            <person name="Nusbaum C."/>
            <person name="Birren B."/>
        </authorList>
    </citation>
    <scope>NUCLEOTIDE SEQUENCE [LARGE SCALE GENOMIC DNA]</scope>
    <source>
        <strain evidence="9">floridensis</strain>
    </source>
</reference>
<dbReference type="PROSITE" id="PS51351">
    <property type="entry name" value="TFIIE_BETA_C"/>
    <property type="match status" value="1"/>
</dbReference>
<organism evidence="8 9">
    <name type="scientific">Vavraia culicis (isolate floridensis)</name>
    <name type="common">Microsporidian parasite</name>
    <dbReference type="NCBI Taxonomy" id="948595"/>
    <lineage>
        <taxon>Eukaryota</taxon>
        <taxon>Fungi</taxon>
        <taxon>Fungi incertae sedis</taxon>
        <taxon>Microsporidia</taxon>
        <taxon>Pleistophoridae</taxon>
        <taxon>Vavraia</taxon>
    </lineage>
</organism>
<evidence type="ECO:0000256" key="1">
    <source>
        <dbReference type="ARBA" id="ARBA00004123"/>
    </source>
</evidence>
<evidence type="ECO:0000256" key="2">
    <source>
        <dbReference type="ARBA" id="ARBA00023015"/>
    </source>
</evidence>
<dbReference type="Pfam" id="PF18121">
    <property type="entry name" value="TFA2_Winged_2"/>
    <property type="match status" value="1"/>
</dbReference>
<evidence type="ECO:0000259" key="7">
    <source>
        <dbReference type="PROSITE" id="PS51351"/>
    </source>
</evidence>
<keyword evidence="3" id="KW-0238">DNA-binding</keyword>
<keyword evidence="2" id="KW-0805">Transcription regulation</keyword>
<keyword evidence="9" id="KW-1185">Reference proteome</keyword>
<sequence>MASNRYSPFPSYKENSRARHINSYIHTIIQFIKNYDRPLTFDEIEKNTNLKLTDNKKLLKTLTKNPKIVIGDNTLLFKPLYNIRNEKDLENIMVATNCEYGIELEKLLDSPIDIKPFVQNLQKKAVIFVLKDIDNSEIVFYNKLYLPPANDKIVELYNKIKIPNYQDVLKELSSAGIKVERKAQEERRNIVVKKTKIKKYKRKIKITNTHVKELNFNDLD</sequence>
<proteinExistence type="predicted"/>
<protein>
    <recommendedName>
        <fullName evidence="7">TFIIE beta domain-containing protein</fullName>
    </recommendedName>
</protein>
<dbReference type="FunCoup" id="L2GX18">
    <property type="interactions" value="142"/>
</dbReference>
<dbReference type="GO" id="GO:0003677">
    <property type="term" value="F:DNA binding"/>
    <property type="evidence" value="ECO:0007669"/>
    <property type="project" value="UniProtKB-KW"/>
</dbReference>
<dbReference type="EMBL" id="GL877407">
    <property type="protein sequence ID" value="ELA48184.1"/>
    <property type="molecule type" value="Genomic_DNA"/>
</dbReference>
<dbReference type="PANTHER" id="PTHR12716:SF8">
    <property type="entry name" value="TRANSCRIPTION INITIATION FACTOR IIE SUBUNIT BETA"/>
    <property type="match status" value="1"/>
</dbReference>
<dbReference type="InterPro" id="IPR036388">
    <property type="entry name" value="WH-like_DNA-bd_sf"/>
</dbReference>
<dbReference type="OMA" id="RTKKDNH"/>
<comment type="function">
    <text evidence="6">Recruits TFIIH to the initiation complex and stimulates the RNA polymerase II C-terminal domain kinase and DNA-dependent ATPase activities of TFIIH. Both TFIIH and TFIIE are required for promoter clearance by RNA polymerase.</text>
</comment>
<dbReference type="Pfam" id="PF02186">
    <property type="entry name" value="TFIIE_beta"/>
    <property type="match status" value="1"/>
</dbReference>
<keyword evidence="4" id="KW-0804">Transcription</keyword>
<dbReference type="GO" id="GO:0006367">
    <property type="term" value="P:transcription initiation at RNA polymerase II promoter"/>
    <property type="evidence" value="ECO:0007669"/>
    <property type="project" value="InterPro"/>
</dbReference>
<evidence type="ECO:0000256" key="5">
    <source>
        <dbReference type="ARBA" id="ARBA00023242"/>
    </source>
</evidence>
<dbReference type="GO" id="GO:0005673">
    <property type="term" value="C:transcription factor TFIIE complex"/>
    <property type="evidence" value="ECO:0007669"/>
    <property type="project" value="InterPro"/>
</dbReference>
<dbReference type="OrthoDB" id="3907302at2759"/>
<gene>
    <name evidence="8" type="ORF">VCUG_00422</name>
</gene>
<dbReference type="InterPro" id="IPR040501">
    <property type="entry name" value="TFA2_Winged_2"/>
</dbReference>
<dbReference type="HOGENOM" id="CLU_056580_3_0_1"/>
<evidence type="ECO:0000256" key="4">
    <source>
        <dbReference type="ARBA" id="ARBA00023163"/>
    </source>
</evidence>
<dbReference type="Gene3D" id="1.10.10.10">
    <property type="entry name" value="Winged helix-like DNA-binding domain superfamily/Winged helix DNA-binding domain"/>
    <property type="match status" value="1"/>
</dbReference>
<keyword evidence="5" id="KW-0539">Nucleus</keyword>
<dbReference type="GO" id="GO:0001097">
    <property type="term" value="F:TFIIH-class transcription factor complex binding"/>
    <property type="evidence" value="ECO:0007669"/>
    <property type="project" value="TreeGrafter"/>
</dbReference>
<evidence type="ECO:0000313" key="9">
    <source>
        <dbReference type="Proteomes" id="UP000011081"/>
    </source>
</evidence>
<dbReference type="RefSeq" id="XP_008073440.1">
    <property type="nucleotide sequence ID" value="XM_008075249.1"/>
</dbReference>
<dbReference type="VEuPathDB" id="MicrosporidiaDB:VCUG_00422"/>
<dbReference type="PANTHER" id="PTHR12716">
    <property type="entry name" value="TRANSCRIPTION INITIATION FACTOR IIE, BETA SUBUNIT"/>
    <property type="match status" value="1"/>
</dbReference>
<feature type="domain" description="TFIIE beta" evidence="7">
    <location>
        <begin position="10"/>
        <end position="84"/>
    </location>
</feature>
<dbReference type="AlphaFoldDB" id="L2GX18"/>
<name>L2GX18_VAVCU</name>
<evidence type="ECO:0000313" key="8">
    <source>
        <dbReference type="EMBL" id="ELA48184.1"/>
    </source>
</evidence>
<dbReference type="STRING" id="948595.L2GX18"/>
<evidence type="ECO:0000256" key="6">
    <source>
        <dbReference type="ARBA" id="ARBA00025581"/>
    </source>
</evidence>
<dbReference type="GeneID" id="19878309"/>
<dbReference type="InParanoid" id="L2GX18"/>
<accession>L2GX18</accession>
<dbReference type="InterPro" id="IPR016656">
    <property type="entry name" value="TFIIE-bsu"/>
</dbReference>
<evidence type="ECO:0000256" key="3">
    <source>
        <dbReference type="ARBA" id="ARBA00023125"/>
    </source>
</evidence>
<dbReference type="Proteomes" id="UP000011081">
    <property type="component" value="Unassembled WGS sequence"/>
</dbReference>
<comment type="subcellular location">
    <subcellularLocation>
        <location evidence="1">Nucleus</location>
    </subcellularLocation>
</comment>